<evidence type="ECO:0000256" key="10">
    <source>
        <dbReference type="ARBA" id="ARBA00049248"/>
    </source>
</evidence>
<dbReference type="STRING" id="578458.D8PTB5"/>
<dbReference type="SUPFAM" id="SSF51905">
    <property type="entry name" value="FAD/NAD(P)-binding domain"/>
    <property type="match status" value="1"/>
</dbReference>
<evidence type="ECO:0000256" key="11">
    <source>
        <dbReference type="SAM" id="MobiDB-lite"/>
    </source>
</evidence>
<proteinExistence type="inferred from homology"/>
<comment type="cofactor">
    <cofactor evidence="1">
        <name>FAD</name>
        <dbReference type="ChEBI" id="CHEBI:57692"/>
    </cofactor>
</comment>
<keyword evidence="13" id="KW-1185">Reference proteome</keyword>
<dbReference type="GO" id="GO:0016491">
    <property type="term" value="F:oxidoreductase activity"/>
    <property type="evidence" value="ECO:0007669"/>
    <property type="project" value="UniProtKB-KW"/>
</dbReference>
<comment type="similarity">
    <text evidence="3">Belongs to the lysine N(6)-hydroxylase/L-ornithine N(5)-oxygenase family.</text>
</comment>
<dbReference type="Pfam" id="PF13434">
    <property type="entry name" value="Lys_Orn_oxgnase"/>
    <property type="match status" value="1"/>
</dbReference>
<dbReference type="PANTHER" id="PTHR42802">
    <property type="entry name" value="MONOOXYGENASE"/>
    <property type="match status" value="1"/>
</dbReference>
<dbReference type="KEGG" id="scm:SCHCO_02604923"/>
<dbReference type="EC" id="1.14.13.196" evidence="4"/>
<name>D8PTB5_SCHCM</name>
<comment type="pathway">
    <text evidence="2">Siderophore biosynthesis.</text>
</comment>
<dbReference type="GO" id="GO:0006879">
    <property type="term" value="P:intracellular iron ion homeostasis"/>
    <property type="evidence" value="ECO:0007669"/>
    <property type="project" value="TreeGrafter"/>
</dbReference>
<dbReference type="VEuPathDB" id="FungiDB:SCHCODRAFT_02604923"/>
<dbReference type="OrthoDB" id="3519933at2759"/>
<reference evidence="12 13" key="1">
    <citation type="journal article" date="2010" name="Nat. Biotechnol.">
        <title>Genome sequence of the model mushroom Schizophyllum commune.</title>
        <authorList>
            <person name="Ohm R.A."/>
            <person name="de Jong J.F."/>
            <person name="Lugones L.G."/>
            <person name="Aerts A."/>
            <person name="Kothe E."/>
            <person name="Stajich J.E."/>
            <person name="de Vries R.P."/>
            <person name="Record E."/>
            <person name="Levasseur A."/>
            <person name="Baker S.E."/>
            <person name="Bartholomew K.A."/>
            <person name="Coutinho P.M."/>
            <person name="Erdmann S."/>
            <person name="Fowler T.J."/>
            <person name="Gathman A.C."/>
            <person name="Lombard V."/>
            <person name="Henrissat B."/>
            <person name="Knabe N."/>
            <person name="Kuees U."/>
            <person name="Lilly W.W."/>
            <person name="Lindquist E."/>
            <person name="Lucas S."/>
            <person name="Magnuson J.K."/>
            <person name="Piumi F."/>
            <person name="Raudaskoski M."/>
            <person name="Salamov A."/>
            <person name="Schmutz J."/>
            <person name="Schwarze F.W.M.R."/>
            <person name="vanKuyk P.A."/>
            <person name="Horton J.S."/>
            <person name="Grigoriev I.V."/>
            <person name="Woesten H.A.B."/>
        </authorList>
    </citation>
    <scope>NUCLEOTIDE SEQUENCE [LARGE SCALE GENOMIC DNA]</scope>
    <source>
        <strain evidence="13">H4-8 / FGSC 9210</strain>
    </source>
</reference>
<keyword evidence="6" id="KW-0274">FAD</keyword>
<evidence type="ECO:0000256" key="6">
    <source>
        <dbReference type="ARBA" id="ARBA00022827"/>
    </source>
</evidence>
<dbReference type="RefSeq" id="XP_003035386.1">
    <property type="nucleotide sequence ID" value="XM_003035340.1"/>
</dbReference>
<dbReference type="GeneID" id="9586734"/>
<dbReference type="InParanoid" id="D8PTB5"/>
<evidence type="ECO:0000256" key="4">
    <source>
        <dbReference type="ARBA" id="ARBA00012881"/>
    </source>
</evidence>
<evidence type="ECO:0000256" key="2">
    <source>
        <dbReference type="ARBA" id="ARBA00004924"/>
    </source>
</evidence>
<gene>
    <name evidence="12" type="ORF">SCHCODRAFT_74857</name>
</gene>
<feature type="region of interest" description="Disordered" evidence="11">
    <location>
        <begin position="416"/>
        <end position="447"/>
    </location>
</feature>
<comment type="catalytic activity">
    <reaction evidence="9">
        <text>L-ornithine + NADPH + O2 = N(5)-hydroxy-L-ornithine + NADP(+) + H2O</text>
        <dbReference type="Rhea" id="RHEA:41508"/>
        <dbReference type="ChEBI" id="CHEBI:15377"/>
        <dbReference type="ChEBI" id="CHEBI:15379"/>
        <dbReference type="ChEBI" id="CHEBI:46911"/>
        <dbReference type="ChEBI" id="CHEBI:57783"/>
        <dbReference type="ChEBI" id="CHEBI:58349"/>
        <dbReference type="ChEBI" id="CHEBI:78275"/>
        <dbReference type="EC" id="1.14.13.196"/>
    </reaction>
</comment>
<evidence type="ECO:0000256" key="9">
    <source>
        <dbReference type="ARBA" id="ARBA00047598"/>
    </source>
</evidence>
<evidence type="ECO:0000256" key="8">
    <source>
        <dbReference type="ARBA" id="ARBA00023002"/>
    </source>
</evidence>
<evidence type="ECO:0000256" key="3">
    <source>
        <dbReference type="ARBA" id="ARBA00007588"/>
    </source>
</evidence>
<evidence type="ECO:0000256" key="1">
    <source>
        <dbReference type="ARBA" id="ARBA00001974"/>
    </source>
</evidence>
<dbReference type="HOGENOM" id="CLU_020931_2_0_1"/>
<dbReference type="InterPro" id="IPR036188">
    <property type="entry name" value="FAD/NAD-bd_sf"/>
</dbReference>
<protein>
    <recommendedName>
        <fullName evidence="4">L-ornithine N(5)-monooxygenase [NAD(P)H]</fullName>
        <ecNumber evidence="4">1.14.13.196</ecNumber>
    </recommendedName>
</protein>
<dbReference type="PANTHER" id="PTHR42802:SF1">
    <property type="entry name" value="L-ORNITHINE N(5)-MONOOXYGENASE"/>
    <property type="match status" value="1"/>
</dbReference>
<evidence type="ECO:0000256" key="7">
    <source>
        <dbReference type="ARBA" id="ARBA00022857"/>
    </source>
</evidence>
<keyword evidence="7" id="KW-0521">NADP</keyword>
<dbReference type="AlphaFoldDB" id="D8PTB5"/>
<dbReference type="OMA" id="SFAMYLK"/>
<dbReference type="Gene3D" id="3.50.50.60">
    <property type="entry name" value="FAD/NAD(P)-binding domain"/>
    <property type="match status" value="1"/>
</dbReference>
<keyword evidence="8" id="KW-0560">Oxidoreductase</keyword>
<organism evidence="13">
    <name type="scientific">Schizophyllum commune (strain H4-8 / FGSC 9210)</name>
    <name type="common">Split gill fungus</name>
    <dbReference type="NCBI Taxonomy" id="578458"/>
    <lineage>
        <taxon>Eukaryota</taxon>
        <taxon>Fungi</taxon>
        <taxon>Dikarya</taxon>
        <taxon>Basidiomycota</taxon>
        <taxon>Agaricomycotina</taxon>
        <taxon>Agaricomycetes</taxon>
        <taxon>Agaricomycetidae</taxon>
        <taxon>Agaricales</taxon>
        <taxon>Schizophyllaceae</taxon>
        <taxon>Schizophyllum</taxon>
    </lineage>
</organism>
<evidence type="ECO:0000256" key="5">
    <source>
        <dbReference type="ARBA" id="ARBA00022630"/>
    </source>
</evidence>
<dbReference type="InterPro" id="IPR025700">
    <property type="entry name" value="Lys/Orn_oxygenase"/>
</dbReference>
<comment type="catalytic activity">
    <reaction evidence="10">
        <text>L-ornithine + NADH + O2 = N(5)-hydroxy-L-ornithine + NAD(+) + H2O</text>
        <dbReference type="Rhea" id="RHEA:41512"/>
        <dbReference type="ChEBI" id="CHEBI:15377"/>
        <dbReference type="ChEBI" id="CHEBI:15379"/>
        <dbReference type="ChEBI" id="CHEBI:46911"/>
        <dbReference type="ChEBI" id="CHEBI:57540"/>
        <dbReference type="ChEBI" id="CHEBI:57945"/>
        <dbReference type="ChEBI" id="CHEBI:78275"/>
        <dbReference type="EC" id="1.14.13.196"/>
    </reaction>
</comment>
<keyword evidence="5" id="KW-0285">Flavoprotein</keyword>
<dbReference type="EMBL" id="GL377303">
    <property type="protein sequence ID" value="EFJ00484.1"/>
    <property type="molecule type" value="Genomic_DNA"/>
</dbReference>
<evidence type="ECO:0000313" key="12">
    <source>
        <dbReference type="EMBL" id="EFJ00484.1"/>
    </source>
</evidence>
<sequence>MSEVYDLIGLGYGPANVAIGGALVERWEKDKTAPQPSTIKKVLFIEKQDKFRWHPGMLLPDARMQISYLKDLATLRNPSSPITFLSYLHAHGRLLNFINRGCIIPTRKEFADYLGWVAQYVQDRGVEVKYGHEVIGLEEAPDGLIDVRVRSVATGETIVFKAKDVVISPGGSPRLPDCVKPVFDHPNIIHSSSYMADINNILGRLKEQGERPLTIGVIGAGQSAAEILLELRNRLSSIPSGSGRHQVKMVMRRGALRPSDDSPFTNEIFDPESTGAWYETSNPEIRKSRLQEYKSTNYSVVNPRTLDSVYDAVYDQKVDDAIAARPNGVQATSPRVTLLPYSHILSLNTPPSAPLSLVIQHTISRTVSEESFDAIICATGYQRSGWVDLLKASGLGKRFGLDASAEAVQLMPSSSIATSPLTSPTSPPGLATSSISSPSSSAGPSTPVMSASTFLDADMQPRKMYISRNYRLLPVEEQGKEQGKSAFQGRIYLQGVEEATHGLSDSLLSVLGVRAGEVVGDMYA</sequence>
<accession>D8PTB5</accession>
<dbReference type="Proteomes" id="UP000007431">
    <property type="component" value="Unassembled WGS sequence"/>
</dbReference>
<evidence type="ECO:0000313" key="13">
    <source>
        <dbReference type="Proteomes" id="UP000007431"/>
    </source>
</evidence>
<dbReference type="eggNOG" id="KOG1399">
    <property type="taxonomic scope" value="Eukaryota"/>
</dbReference>